<feature type="transmembrane region" description="Helical" evidence="2">
    <location>
        <begin position="225"/>
        <end position="245"/>
    </location>
</feature>
<feature type="compositionally biased region" description="Low complexity" evidence="1">
    <location>
        <begin position="310"/>
        <end position="329"/>
    </location>
</feature>
<evidence type="ECO:0000313" key="3">
    <source>
        <dbReference type="EMBL" id="GIF07134.1"/>
    </source>
</evidence>
<feature type="compositionally biased region" description="Low complexity" evidence="1">
    <location>
        <begin position="353"/>
        <end position="362"/>
    </location>
</feature>
<evidence type="ECO:0000256" key="1">
    <source>
        <dbReference type="SAM" id="MobiDB-lite"/>
    </source>
</evidence>
<accession>A0A919TM37</accession>
<dbReference type="RefSeq" id="WP_203682550.1">
    <property type="nucleotide sequence ID" value="NZ_BOMW01000045.1"/>
</dbReference>
<keyword evidence="2" id="KW-0472">Membrane</keyword>
<dbReference type="AlphaFoldDB" id="A0A919TM37"/>
<feature type="transmembrane region" description="Helical" evidence="2">
    <location>
        <begin position="191"/>
        <end position="213"/>
    </location>
</feature>
<proteinExistence type="predicted"/>
<organism evidence="3 4">
    <name type="scientific">Actinoplanes siamensis</name>
    <dbReference type="NCBI Taxonomy" id="1223317"/>
    <lineage>
        <taxon>Bacteria</taxon>
        <taxon>Bacillati</taxon>
        <taxon>Actinomycetota</taxon>
        <taxon>Actinomycetes</taxon>
        <taxon>Micromonosporales</taxon>
        <taxon>Micromonosporaceae</taxon>
        <taxon>Actinoplanes</taxon>
    </lineage>
</organism>
<feature type="transmembrane region" description="Helical" evidence="2">
    <location>
        <begin position="58"/>
        <end position="81"/>
    </location>
</feature>
<reference evidence="3" key="1">
    <citation type="submission" date="2021-01" db="EMBL/GenBank/DDBJ databases">
        <title>Whole genome shotgun sequence of Actinoplanes siamensis NBRC 109076.</title>
        <authorList>
            <person name="Komaki H."/>
            <person name="Tamura T."/>
        </authorList>
    </citation>
    <scope>NUCLEOTIDE SEQUENCE</scope>
    <source>
        <strain evidence="3">NBRC 109076</strain>
    </source>
</reference>
<protein>
    <submittedName>
        <fullName evidence="3">Uncharacterized protein</fullName>
    </submittedName>
</protein>
<evidence type="ECO:0000256" key="2">
    <source>
        <dbReference type="SAM" id="Phobius"/>
    </source>
</evidence>
<feature type="transmembrane region" description="Helical" evidence="2">
    <location>
        <begin position="120"/>
        <end position="139"/>
    </location>
</feature>
<dbReference type="Proteomes" id="UP000629619">
    <property type="component" value="Unassembled WGS sequence"/>
</dbReference>
<feature type="transmembrane region" description="Helical" evidence="2">
    <location>
        <begin position="20"/>
        <end position="38"/>
    </location>
</feature>
<feature type="compositionally biased region" description="Basic and acidic residues" evidence="1">
    <location>
        <begin position="342"/>
        <end position="351"/>
    </location>
</feature>
<gene>
    <name evidence="3" type="ORF">Asi03nite_46720</name>
</gene>
<keyword evidence="4" id="KW-1185">Reference proteome</keyword>
<feature type="transmembrane region" description="Helical" evidence="2">
    <location>
        <begin position="276"/>
        <end position="294"/>
    </location>
</feature>
<sequence length="362" mass="36377">MTDPEPQSAPETREVSRLTAILLAVAALAWTAGMLASARAKITSWADAAMEVTSTAYALPGAVSAAVVAGAALPLLALTLLSVRRPLGATTRFALGTGTGLLVGVLCAIPVVTINTDGTIYAAVGGTVAAAATIGGALAGLRIPPVIAAAGWATLGVFVVGLVLNEQFVQDPVLDLLGNDTTEAAAHANQYFAYGQATLSGVAAGLIVFAVLRRAGRRAGADLRWPLYLTAGAGPGVLAVIAEILTRTAGAQVLDLAGKVSELEKSVQQILSTNRLNSALIVLFVGAFTAMVSVGRTISPTDDEEEDEPAPAARSDTPDTAPAVAAVPARGPEDTPAASTKAEPDSVDGERPAGAAAGGERS</sequence>
<feature type="region of interest" description="Disordered" evidence="1">
    <location>
        <begin position="299"/>
        <end position="362"/>
    </location>
</feature>
<feature type="transmembrane region" description="Helical" evidence="2">
    <location>
        <begin position="93"/>
        <end position="114"/>
    </location>
</feature>
<name>A0A919TM37_9ACTN</name>
<dbReference type="EMBL" id="BOMW01000045">
    <property type="protein sequence ID" value="GIF07134.1"/>
    <property type="molecule type" value="Genomic_DNA"/>
</dbReference>
<keyword evidence="2" id="KW-1133">Transmembrane helix</keyword>
<evidence type="ECO:0000313" key="4">
    <source>
        <dbReference type="Proteomes" id="UP000629619"/>
    </source>
</evidence>
<keyword evidence="2" id="KW-0812">Transmembrane</keyword>
<comment type="caution">
    <text evidence="3">The sequence shown here is derived from an EMBL/GenBank/DDBJ whole genome shotgun (WGS) entry which is preliminary data.</text>
</comment>
<feature type="transmembrane region" description="Helical" evidence="2">
    <location>
        <begin position="146"/>
        <end position="164"/>
    </location>
</feature>